<organism evidence="1 2">
    <name type="scientific">Candidatus Methanocrinis natronophilus</name>
    <dbReference type="NCBI Taxonomy" id="3033396"/>
    <lineage>
        <taxon>Archaea</taxon>
        <taxon>Methanobacteriati</taxon>
        <taxon>Methanobacteriota</taxon>
        <taxon>Stenosarchaea group</taxon>
        <taxon>Methanomicrobia</taxon>
        <taxon>Methanotrichales</taxon>
        <taxon>Methanotrichaceae</taxon>
        <taxon>Methanocrinis</taxon>
    </lineage>
</organism>
<proteinExistence type="predicted"/>
<gene>
    <name evidence="1" type="ORF">P0O15_05875</name>
</gene>
<dbReference type="PANTHER" id="PTHR34070">
    <property type="entry name" value="ARMADILLO-TYPE FOLD"/>
    <property type="match status" value="1"/>
</dbReference>
<name>A0ABT5X7N8_9EURY</name>
<sequence length="236" mass="27951">MRDDVVTSVRRELMEKADFRTRESGQRFFREEVSLHGVKASVVRDIAKKRLREIYGMEKEEIFALCEELLRSDYSEEAFIAFEWAYSLRKKYEPSDFAVFESWLSQYVNNWAKCDTLCNHTLGTFVEIYPEYLDNLKGWTASDNRWLRRAAAVTLILPARKGLFLEEVFEIADLLLEDGDDLVRKGYGWLLKEASKSHRQEVFDYVMENKGRMPRTALRYAIEKMPEDLRRQAMER</sequence>
<evidence type="ECO:0000313" key="2">
    <source>
        <dbReference type="Proteomes" id="UP001220010"/>
    </source>
</evidence>
<dbReference type="InterPro" id="IPR016024">
    <property type="entry name" value="ARM-type_fold"/>
</dbReference>
<keyword evidence="2" id="KW-1185">Reference proteome</keyword>
<protein>
    <submittedName>
        <fullName evidence="1">DNA alkylation repair protein</fullName>
    </submittedName>
</protein>
<reference evidence="1 2" key="1">
    <citation type="submission" date="2023-03" db="EMBL/GenBank/DDBJ databases">
        <title>WGS of Methanotrichaceae archaeon Mx.</title>
        <authorList>
            <person name="Sorokin D.Y."/>
            <person name="Merkel A.Y."/>
        </authorList>
    </citation>
    <scope>NUCLEOTIDE SEQUENCE [LARGE SCALE GENOMIC DNA]</scope>
    <source>
        <strain evidence="1 2">Mx</strain>
    </source>
</reference>
<dbReference type="PANTHER" id="PTHR34070:SF1">
    <property type="entry name" value="DNA ALKYLATION REPAIR PROTEIN"/>
    <property type="match status" value="1"/>
</dbReference>
<dbReference type="RefSeq" id="WP_316966450.1">
    <property type="nucleotide sequence ID" value="NZ_JARFPK010000017.1"/>
</dbReference>
<dbReference type="EMBL" id="JARFPK010000017">
    <property type="protein sequence ID" value="MDF0590702.1"/>
    <property type="molecule type" value="Genomic_DNA"/>
</dbReference>
<comment type="caution">
    <text evidence="1">The sequence shown here is derived from an EMBL/GenBank/DDBJ whole genome shotgun (WGS) entry which is preliminary data.</text>
</comment>
<dbReference type="Pfam" id="PF08713">
    <property type="entry name" value="DNA_alkylation"/>
    <property type="match status" value="1"/>
</dbReference>
<dbReference type="InterPro" id="IPR014825">
    <property type="entry name" value="DNA_alkylation"/>
</dbReference>
<accession>A0ABT5X7N8</accession>
<evidence type="ECO:0000313" key="1">
    <source>
        <dbReference type="EMBL" id="MDF0590702.1"/>
    </source>
</evidence>
<dbReference type="Gene3D" id="1.25.10.90">
    <property type="match status" value="1"/>
</dbReference>
<dbReference type="CDD" id="cd06561">
    <property type="entry name" value="AlkD_like"/>
    <property type="match status" value="1"/>
</dbReference>
<dbReference type="SUPFAM" id="SSF48371">
    <property type="entry name" value="ARM repeat"/>
    <property type="match status" value="1"/>
</dbReference>
<dbReference type="Proteomes" id="UP001220010">
    <property type="component" value="Unassembled WGS sequence"/>
</dbReference>